<dbReference type="Proteomes" id="UP001165063">
    <property type="component" value="Unassembled WGS sequence"/>
</dbReference>
<name>A0A9W6YXD2_AMBMO</name>
<comment type="caution">
    <text evidence="1">The sequence shown here is derived from an EMBL/GenBank/DDBJ whole genome shotgun (WGS) entry which is preliminary data.</text>
</comment>
<evidence type="ECO:0000313" key="1">
    <source>
        <dbReference type="EMBL" id="GMG24509.1"/>
    </source>
</evidence>
<gene>
    <name evidence="1" type="ORF">Amon01_000295200</name>
</gene>
<protein>
    <submittedName>
        <fullName evidence="1">Unnamed protein product</fullName>
    </submittedName>
</protein>
<accession>A0A9W6YXD2</accession>
<dbReference type="EMBL" id="BSXU01001166">
    <property type="protein sequence ID" value="GMG24509.1"/>
    <property type="molecule type" value="Genomic_DNA"/>
</dbReference>
<organism evidence="1 2">
    <name type="scientific">Ambrosiozyma monospora</name>
    <name type="common">Yeast</name>
    <name type="synonym">Endomycopsis monosporus</name>
    <dbReference type="NCBI Taxonomy" id="43982"/>
    <lineage>
        <taxon>Eukaryota</taxon>
        <taxon>Fungi</taxon>
        <taxon>Dikarya</taxon>
        <taxon>Ascomycota</taxon>
        <taxon>Saccharomycotina</taxon>
        <taxon>Pichiomycetes</taxon>
        <taxon>Pichiales</taxon>
        <taxon>Pichiaceae</taxon>
        <taxon>Ambrosiozyma</taxon>
    </lineage>
</organism>
<sequence length="195" mass="22436">MSLLQSQTPSLIYRLPTRQQTAQLEEDFDLATCMEWTHELWLMLYRFLYYLKLKEQNPIYFDNLPISSTTPIIKDDDTTASNNNGTNDYHGHANRNSIYTKMPSGTGETSGRLACLFHRLYKCHSKETTRRTPSNVNDPPCGKYVLRDTMYKLVASSESEDEAVRVAVLKFRCDINELKNRIAVLNELNDETVVG</sequence>
<evidence type="ECO:0000313" key="2">
    <source>
        <dbReference type="Proteomes" id="UP001165063"/>
    </source>
</evidence>
<proteinExistence type="predicted"/>
<dbReference type="AlphaFoldDB" id="A0A9W6YXD2"/>
<reference evidence="1" key="1">
    <citation type="submission" date="2023-04" db="EMBL/GenBank/DDBJ databases">
        <title>Ambrosiozyma monospora NBRC 1965.</title>
        <authorList>
            <person name="Ichikawa N."/>
            <person name="Sato H."/>
            <person name="Tonouchi N."/>
        </authorList>
    </citation>
    <scope>NUCLEOTIDE SEQUENCE</scope>
    <source>
        <strain evidence="1">NBRC 1965</strain>
    </source>
</reference>
<keyword evidence="2" id="KW-1185">Reference proteome</keyword>